<dbReference type="InterPro" id="IPR011009">
    <property type="entry name" value="Kinase-like_dom_sf"/>
</dbReference>
<dbReference type="AlphaFoldDB" id="D8LMS6"/>
<dbReference type="GO" id="GO:0005524">
    <property type="term" value="F:ATP binding"/>
    <property type="evidence" value="ECO:0007669"/>
    <property type="project" value="InterPro"/>
</dbReference>
<dbReference type="InParanoid" id="D8LMS6"/>
<dbReference type="PANTHER" id="PTHR44329">
    <property type="entry name" value="SERINE/THREONINE-PROTEIN KINASE TNNI3K-RELATED"/>
    <property type="match status" value="1"/>
</dbReference>
<reference evidence="2 3" key="1">
    <citation type="journal article" date="2010" name="Nature">
        <title>The Ectocarpus genome and the independent evolution of multicellularity in brown algae.</title>
        <authorList>
            <person name="Cock J.M."/>
            <person name="Sterck L."/>
            <person name="Rouze P."/>
            <person name="Scornet D."/>
            <person name="Allen A.E."/>
            <person name="Amoutzias G."/>
            <person name="Anthouard V."/>
            <person name="Artiguenave F."/>
            <person name="Aury J.M."/>
            <person name="Badger J.H."/>
            <person name="Beszteri B."/>
            <person name="Billiau K."/>
            <person name="Bonnet E."/>
            <person name="Bothwell J.H."/>
            <person name="Bowler C."/>
            <person name="Boyen C."/>
            <person name="Brownlee C."/>
            <person name="Carrano C.J."/>
            <person name="Charrier B."/>
            <person name="Cho G.Y."/>
            <person name="Coelho S.M."/>
            <person name="Collen J."/>
            <person name="Corre E."/>
            <person name="Da Silva C."/>
            <person name="Delage L."/>
            <person name="Delaroque N."/>
            <person name="Dittami S.M."/>
            <person name="Doulbeau S."/>
            <person name="Elias M."/>
            <person name="Farnham G."/>
            <person name="Gachon C.M."/>
            <person name="Gschloessl B."/>
            <person name="Heesch S."/>
            <person name="Jabbari K."/>
            <person name="Jubin C."/>
            <person name="Kawai H."/>
            <person name="Kimura K."/>
            <person name="Kloareg B."/>
            <person name="Kupper F.C."/>
            <person name="Lang D."/>
            <person name="Le Bail A."/>
            <person name="Leblanc C."/>
            <person name="Lerouge P."/>
            <person name="Lohr M."/>
            <person name="Lopez P.J."/>
            <person name="Martens C."/>
            <person name="Maumus F."/>
            <person name="Michel G."/>
            <person name="Miranda-Saavedra D."/>
            <person name="Morales J."/>
            <person name="Moreau H."/>
            <person name="Motomura T."/>
            <person name="Nagasato C."/>
            <person name="Napoli C.A."/>
            <person name="Nelson D.R."/>
            <person name="Nyvall-Collen P."/>
            <person name="Peters A.F."/>
            <person name="Pommier C."/>
            <person name="Potin P."/>
            <person name="Poulain J."/>
            <person name="Quesneville H."/>
            <person name="Read B."/>
            <person name="Rensing S.A."/>
            <person name="Ritter A."/>
            <person name="Rousvoal S."/>
            <person name="Samanta M."/>
            <person name="Samson G."/>
            <person name="Schroeder D.C."/>
            <person name="Segurens B."/>
            <person name="Strittmatter M."/>
            <person name="Tonon T."/>
            <person name="Tregear J.W."/>
            <person name="Valentin K."/>
            <person name="von Dassow P."/>
            <person name="Yamagishi T."/>
            <person name="Van de Peer Y."/>
            <person name="Wincker P."/>
        </authorList>
    </citation>
    <scope>NUCLEOTIDE SEQUENCE [LARGE SCALE GENOMIC DNA]</scope>
    <source>
        <strain evidence="3">Ec32 / CCAP1310/4</strain>
    </source>
</reference>
<evidence type="ECO:0000259" key="1">
    <source>
        <dbReference type="PROSITE" id="PS50011"/>
    </source>
</evidence>
<dbReference type="SUPFAM" id="SSF56112">
    <property type="entry name" value="Protein kinase-like (PK-like)"/>
    <property type="match status" value="1"/>
</dbReference>
<dbReference type="InterPro" id="IPR051681">
    <property type="entry name" value="Ser/Thr_Kinases-Pseudokinases"/>
</dbReference>
<dbReference type="STRING" id="2880.D8LMS6"/>
<proteinExistence type="predicted"/>
<dbReference type="OrthoDB" id="46894at2759"/>
<gene>
    <name evidence="2" type="ORF">Esi_0041_0041</name>
</gene>
<dbReference type="Gene3D" id="1.10.510.10">
    <property type="entry name" value="Transferase(Phosphotransferase) domain 1"/>
    <property type="match status" value="1"/>
</dbReference>
<evidence type="ECO:0000313" key="2">
    <source>
        <dbReference type="EMBL" id="CBN74727.1"/>
    </source>
</evidence>
<dbReference type="EMBL" id="FN649740">
    <property type="protein sequence ID" value="CBN74727.1"/>
    <property type="molecule type" value="Genomic_DNA"/>
</dbReference>
<dbReference type="InterPro" id="IPR000719">
    <property type="entry name" value="Prot_kinase_dom"/>
</dbReference>
<organism evidence="2 3">
    <name type="scientific">Ectocarpus siliculosus</name>
    <name type="common">Brown alga</name>
    <name type="synonym">Conferva siliculosa</name>
    <dbReference type="NCBI Taxonomy" id="2880"/>
    <lineage>
        <taxon>Eukaryota</taxon>
        <taxon>Sar</taxon>
        <taxon>Stramenopiles</taxon>
        <taxon>Ochrophyta</taxon>
        <taxon>PX clade</taxon>
        <taxon>Phaeophyceae</taxon>
        <taxon>Ectocarpales</taxon>
        <taxon>Ectocarpaceae</taxon>
        <taxon>Ectocarpus</taxon>
    </lineage>
</organism>
<dbReference type="Proteomes" id="UP000002630">
    <property type="component" value="Linkage Group LG15"/>
</dbReference>
<keyword evidence="3" id="KW-1185">Reference proteome</keyword>
<feature type="domain" description="Protein kinase" evidence="1">
    <location>
        <begin position="1"/>
        <end position="168"/>
    </location>
</feature>
<evidence type="ECO:0000313" key="3">
    <source>
        <dbReference type="Proteomes" id="UP000002630"/>
    </source>
</evidence>
<dbReference type="EMBL" id="FN648608">
    <property type="protein sequence ID" value="CBN74727.1"/>
    <property type="molecule type" value="Genomic_DNA"/>
</dbReference>
<dbReference type="GO" id="GO:0004674">
    <property type="term" value="F:protein serine/threonine kinase activity"/>
    <property type="evidence" value="ECO:0007669"/>
    <property type="project" value="TreeGrafter"/>
</dbReference>
<protein>
    <recommendedName>
        <fullName evidence="1">Protein kinase domain-containing protein</fullName>
    </recommendedName>
</protein>
<dbReference type="eggNOG" id="KOG0192">
    <property type="taxonomic scope" value="Eukaryota"/>
</dbReference>
<name>D8LMS6_ECTSI</name>
<dbReference type="Pfam" id="PF00069">
    <property type="entry name" value="Pkinase"/>
    <property type="match status" value="1"/>
</dbReference>
<accession>D8LMS6</accession>
<dbReference type="PROSITE" id="PS50011">
    <property type="entry name" value="PROTEIN_KINASE_DOM"/>
    <property type="match status" value="1"/>
</dbReference>
<sequence length="189" mass="21305">MSLCIYCGFPHAEDRHQCEALHEIARSIHVDLKPRQLFLGDGGRVVLNDFNSAKVTSTSPSTGMPCPARWSKRNKLAPRPSPENYAGQPLTFSVDVYSMGIIFYALIAGRLPFTKQGVQLVRMSTARPEMAPWWHKGYTQVIQDMWARDPDKRPSAGEVVERLEHILEELGATPSFSLGSETRDEQRYT</sequence>